<dbReference type="Proteomes" id="UP001189429">
    <property type="component" value="Unassembled WGS sequence"/>
</dbReference>
<evidence type="ECO:0000256" key="1">
    <source>
        <dbReference type="SAM" id="MobiDB-lite"/>
    </source>
</evidence>
<dbReference type="InterPro" id="IPR038765">
    <property type="entry name" value="Papain-like_cys_pep_sf"/>
</dbReference>
<feature type="region of interest" description="Disordered" evidence="1">
    <location>
        <begin position="535"/>
        <end position="577"/>
    </location>
</feature>
<feature type="compositionally biased region" description="Basic and acidic residues" evidence="1">
    <location>
        <begin position="535"/>
        <end position="555"/>
    </location>
</feature>
<evidence type="ECO:0000313" key="3">
    <source>
        <dbReference type="Proteomes" id="UP001189429"/>
    </source>
</evidence>
<comment type="caution">
    <text evidence="2">The sequence shown here is derived from an EMBL/GenBank/DDBJ whole genome shotgun (WGS) entry which is preliminary data.</text>
</comment>
<gene>
    <name evidence="2" type="ORF">PCOR1329_LOCUS3564</name>
</gene>
<dbReference type="InterPro" id="IPR012337">
    <property type="entry name" value="RNaseH-like_sf"/>
</dbReference>
<accession>A0ABN9PNL0</accession>
<feature type="compositionally biased region" description="Basic residues" evidence="1">
    <location>
        <begin position="556"/>
        <end position="577"/>
    </location>
</feature>
<keyword evidence="3" id="KW-1185">Reference proteome</keyword>
<evidence type="ECO:0008006" key="4">
    <source>
        <dbReference type="Google" id="ProtNLM"/>
    </source>
</evidence>
<dbReference type="CDD" id="cd22744">
    <property type="entry name" value="OTU"/>
    <property type="match status" value="1"/>
</dbReference>
<reference evidence="2" key="1">
    <citation type="submission" date="2023-10" db="EMBL/GenBank/DDBJ databases">
        <authorList>
            <person name="Chen Y."/>
            <person name="Shah S."/>
            <person name="Dougan E. K."/>
            <person name="Thang M."/>
            <person name="Chan C."/>
        </authorList>
    </citation>
    <scope>NUCLEOTIDE SEQUENCE [LARGE SCALE GENOMIC DNA]</scope>
</reference>
<dbReference type="SUPFAM" id="SSF54001">
    <property type="entry name" value="Cysteine proteinases"/>
    <property type="match status" value="1"/>
</dbReference>
<name>A0ABN9PNL0_9DINO</name>
<dbReference type="InterPro" id="IPR036397">
    <property type="entry name" value="RNaseH_sf"/>
</dbReference>
<dbReference type="Gene3D" id="3.90.70.80">
    <property type="match status" value="1"/>
</dbReference>
<sequence length="577" mass="64902">MQADETALPSECLQSYQACIALRGRQEWWLSDPGQSKSEFTAAEKLKHLDAAHTDLSHLRGRDGIVGVLKEELGDRVWPHLVHDATFFVLRCEECRARSTRGTADSQPRHLPRPNSSGEVVGWDLKKITPLKGHPWVMLLAVDFASNKAFAWDLDQDKISLQHVQSIMLRFAQSQDAMHEAFGVKARHIPPGHPQSNGLVEVHNRILDFMHGGQRDRLVSAVIAFNNCPGTHNQPTPETIWRVLRPTTSRWQHAGTKALVHGKQPMTDAEWETFLEQHQKIMGEGAAGDAKFQHAGGERREYLVRKVNGGLVEVEEIGTGVVSTKHEAQLKLMPKAVQPDKQSERGKWNDSSQPCVLGSCATVWLGADGEKWRIFAVEPDGACFYQSASVREMKIDGGPRQHSKPQVIEYAKKWYHESPPKRKRLLRAQIMREMEEDPTWMESHAVQDSSDFDMDAYFEYQKKPYTFATFFNVAAFARLTGVPTIVYRRTEDIKNLLTKSWEEDGEASDGDGGEVGAPPLRVLLSPNHYDLLFQDPKDAQADDAADDHSATDARPTKRRRMIAKTSGVKKRPASRTA</sequence>
<proteinExistence type="predicted"/>
<dbReference type="SUPFAM" id="SSF53098">
    <property type="entry name" value="Ribonuclease H-like"/>
    <property type="match status" value="1"/>
</dbReference>
<evidence type="ECO:0000313" key="2">
    <source>
        <dbReference type="EMBL" id="CAK0793181.1"/>
    </source>
</evidence>
<organism evidence="2 3">
    <name type="scientific">Prorocentrum cordatum</name>
    <dbReference type="NCBI Taxonomy" id="2364126"/>
    <lineage>
        <taxon>Eukaryota</taxon>
        <taxon>Sar</taxon>
        <taxon>Alveolata</taxon>
        <taxon>Dinophyceae</taxon>
        <taxon>Prorocentrales</taxon>
        <taxon>Prorocentraceae</taxon>
        <taxon>Prorocentrum</taxon>
    </lineage>
</organism>
<protein>
    <recommendedName>
        <fullName evidence="4">Ubiquitinyl hydrolase 1</fullName>
    </recommendedName>
</protein>
<dbReference type="Gene3D" id="3.30.420.10">
    <property type="entry name" value="Ribonuclease H-like superfamily/Ribonuclease H"/>
    <property type="match status" value="1"/>
</dbReference>
<dbReference type="EMBL" id="CAUYUJ010000914">
    <property type="protein sequence ID" value="CAK0793181.1"/>
    <property type="molecule type" value="Genomic_DNA"/>
</dbReference>